<evidence type="ECO:0000313" key="2">
    <source>
        <dbReference type="Proteomes" id="UP000800096"/>
    </source>
</evidence>
<name>A0A6A5QSW4_AMPQU</name>
<gene>
    <name evidence="1" type="ORF">BDU57DRAFT_182335</name>
</gene>
<organism evidence="1 2">
    <name type="scientific">Ampelomyces quisqualis</name>
    <name type="common">Powdery mildew agent</name>
    <dbReference type="NCBI Taxonomy" id="50730"/>
    <lineage>
        <taxon>Eukaryota</taxon>
        <taxon>Fungi</taxon>
        <taxon>Dikarya</taxon>
        <taxon>Ascomycota</taxon>
        <taxon>Pezizomycotina</taxon>
        <taxon>Dothideomycetes</taxon>
        <taxon>Pleosporomycetidae</taxon>
        <taxon>Pleosporales</taxon>
        <taxon>Pleosporineae</taxon>
        <taxon>Phaeosphaeriaceae</taxon>
        <taxon>Ampelomyces</taxon>
    </lineage>
</organism>
<reference evidence="1" key="1">
    <citation type="journal article" date="2020" name="Stud. Mycol.">
        <title>101 Dothideomycetes genomes: a test case for predicting lifestyles and emergence of pathogens.</title>
        <authorList>
            <person name="Haridas S."/>
            <person name="Albert R."/>
            <person name="Binder M."/>
            <person name="Bloem J."/>
            <person name="Labutti K."/>
            <person name="Salamov A."/>
            <person name="Andreopoulos B."/>
            <person name="Baker S."/>
            <person name="Barry K."/>
            <person name="Bills G."/>
            <person name="Bluhm B."/>
            <person name="Cannon C."/>
            <person name="Castanera R."/>
            <person name="Culley D."/>
            <person name="Daum C."/>
            <person name="Ezra D."/>
            <person name="Gonzalez J."/>
            <person name="Henrissat B."/>
            <person name="Kuo A."/>
            <person name="Liang C."/>
            <person name="Lipzen A."/>
            <person name="Lutzoni F."/>
            <person name="Magnuson J."/>
            <person name="Mondo S."/>
            <person name="Nolan M."/>
            <person name="Ohm R."/>
            <person name="Pangilinan J."/>
            <person name="Park H.-J."/>
            <person name="Ramirez L."/>
            <person name="Alfaro M."/>
            <person name="Sun H."/>
            <person name="Tritt A."/>
            <person name="Yoshinaga Y."/>
            <person name="Zwiers L.-H."/>
            <person name="Turgeon B."/>
            <person name="Goodwin S."/>
            <person name="Spatafora J."/>
            <person name="Crous P."/>
            <person name="Grigoriev I."/>
        </authorList>
    </citation>
    <scope>NUCLEOTIDE SEQUENCE</scope>
    <source>
        <strain evidence="1">HMLAC05119</strain>
    </source>
</reference>
<dbReference type="Proteomes" id="UP000800096">
    <property type="component" value="Unassembled WGS sequence"/>
</dbReference>
<protein>
    <submittedName>
        <fullName evidence="1">Uncharacterized protein</fullName>
    </submittedName>
</protein>
<dbReference type="EMBL" id="ML979134">
    <property type="protein sequence ID" value="KAF1917938.1"/>
    <property type="molecule type" value="Genomic_DNA"/>
</dbReference>
<dbReference type="AlphaFoldDB" id="A0A6A5QSW4"/>
<proteinExistence type="predicted"/>
<sequence length="202" mass="22127">MDERKSRTSSKTLKSTRSKVTSTSFQATCSAGDAKLLRCPDSSLNRLRRLNEAEVITLFTPFVPHSPSTTLEKNMDPFEPLGRALPRKVRHVPFRLDRGLTALHSDFLPSSGAVVLVVCVSDNVISNNARAFGQQLKFARDVWRNIAETESIADIPAILFLVSSDSAGQAYADAMPEFPALVLVNDYTTSALTNAVRVLFGL</sequence>
<evidence type="ECO:0000313" key="1">
    <source>
        <dbReference type="EMBL" id="KAF1917938.1"/>
    </source>
</evidence>
<keyword evidence="2" id="KW-1185">Reference proteome</keyword>
<dbReference type="OrthoDB" id="47059at2759"/>
<accession>A0A6A5QSW4</accession>